<dbReference type="EMBL" id="EU826466">
    <property type="protein sequence ID" value="ACH62220.1"/>
    <property type="molecule type" value="Genomic_DNA"/>
</dbReference>
<feature type="compositionally biased region" description="Basic residues" evidence="1">
    <location>
        <begin position="19"/>
        <end position="31"/>
    </location>
</feature>
<feature type="compositionally biased region" description="Basic and acidic residues" evidence="1">
    <location>
        <begin position="89"/>
        <end position="105"/>
    </location>
</feature>
<evidence type="ECO:0000256" key="1">
    <source>
        <dbReference type="SAM" id="MobiDB-lite"/>
    </source>
</evidence>
<feature type="compositionally biased region" description="Acidic residues" evidence="1">
    <location>
        <begin position="120"/>
        <end position="132"/>
    </location>
</feature>
<dbReference type="GeneID" id="6920713"/>
<proteinExistence type="predicted"/>
<accession>B5LJM3</accession>
<protein>
    <submittedName>
        <fullName evidence="2">Uncharacterized protein</fullName>
    </submittedName>
</protein>
<reference evidence="2 3" key="1">
    <citation type="submission" date="2008-06" db="EMBL/GenBank/DDBJ databases">
        <authorList>
            <person name="Smith A.L."/>
            <person name="Paladin E.C."/>
            <person name="Jacobs-Sera D."/>
            <person name="Hendirx R.W."/>
            <person name="Hatfull G.F."/>
        </authorList>
    </citation>
    <scope>NUCLEOTIDE SEQUENCE [LARGE SCALE GENOMIC DNA]</scope>
</reference>
<sequence>MLPKNQRGVKKPLTTPKRQSTKLHPQKTNARCRRTGKVKWYTELDALMAICNTSNKQGSNTVRDSTTKKEVRAYQCPHCEYWHTTHMKEYVPRDEPKPEPPKRDLSALQRVVAATRGEPVPEEPEPVPEEPEPVPAETPSPYGALSTNEIRRRIEALSSGDPQELDS</sequence>
<gene>
    <name evidence="2" type="primary">253</name>
    <name evidence="2" type="ORF">MYRNA_253</name>
</gene>
<evidence type="ECO:0000313" key="2">
    <source>
        <dbReference type="EMBL" id="ACH62220.1"/>
    </source>
</evidence>
<name>B5LJM3_9CAUD</name>
<organism evidence="2 3">
    <name type="scientific">Mycobacterium phage Myrna</name>
    <dbReference type="NCBI Taxonomy" id="546805"/>
    <lineage>
        <taxon>Viruses</taxon>
        <taxon>Duplodnaviria</taxon>
        <taxon>Heunggongvirae</taxon>
        <taxon>Uroviricota</taxon>
        <taxon>Caudoviricetes</taxon>
        <taxon>Ceeclamvirinae</taxon>
        <taxon>Myrnavirus</taxon>
        <taxon>Myrnavirus myrna</taxon>
    </lineage>
</organism>
<dbReference type="Proteomes" id="UP000001849">
    <property type="component" value="Segment"/>
</dbReference>
<feature type="region of interest" description="Disordered" evidence="1">
    <location>
        <begin position="1"/>
        <end position="31"/>
    </location>
</feature>
<dbReference type="KEGG" id="vg:6920713"/>
<dbReference type="RefSeq" id="YP_002225130.1">
    <property type="nucleotide sequence ID" value="NC_011273.1"/>
</dbReference>
<evidence type="ECO:0000313" key="3">
    <source>
        <dbReference type="Proteomes" id="UP000001849"/>
    </source>
</evidence>
<feature type="region of interest" description="Disordered" evidence="1">
    <location>
        <begin position="89"/>
        <end position="167"/>
    </location>
</feature>
<keyword evidence="3" id="KW-1185">Reference proteome</keyword>